<dbReference type="OrthoDB" id="9798540at2"/>
<evidence type="ECO:0000256" key="1">
    <source>
        <dbReference type="ARBA" id="ARBA00004141"/>
    </source>
</evidence>
<reference evidence="8" key="2">
    <citation type="submission" date="2016-01" db="EMBL/GenBank/DDBJ databases">
        <title>Six Aerococcus type strain genome sequencing and assembly using PacBio and Illumina Hiseq.</title>
        <authorList>
            <person name="Carkaci D."/>
            <person name="Dargis R."/>
            <person name="Nielsen X.C."/>
            <person name="Skovgaard O."/>
            <person name="Fuursted K."/>
            <person name="Christensen J.J."/>
        </authorList>
    </citation>
    <scope>NUCLEOTIDE SEQUENCE [LARGE SCALE GENOMIC DNA]</scope>
    <source>
        <strain evidence="8">CCUG42038B</strain>
    </source>
</reference>
<evidence type="ECO:0000256" key="4">
    <source>
        <dbReference type="ARBA" id="ARBA00022989"/>
    </source>
</evidence>
<keyword evidence="8" id="KW-1185">Reference proteome</keyword>
<dbReference type="InterPro" id="IPR037294">
    <property type="entry name" value="ABC_BtuC-like"/>
</dbReference>
<name>A0A0X8FMT6_9LACT</name>
<dbReference type="STRING" id="128944.AWM75_05835"/>
<dbReference type="PANTHER" id="PTHR30477">
    <property type="entry name" value="ABC-TRANSPORTER METAL-BINDING PROTEIN"/>
    <property type="match status" value="1"/>
</dbReference>
<reference evidence="7 8" key="1">
    <citation type="journal article" date="2016" name="Genome Announc.">
        <title>Complete Genome Sequences of Aerococcus christensenii CCUG 28831T, Aerococcus sanguinicola CCUG 43001T, Aerococcus urinae CCUG 36881T, Aerococcus urinaeequi CCUG 28094T, Aerococcus urinaehominis CCUG 42038 BT, and Aerococcus viridans CCUG 4311T.</title>
        <authorList>
            <person name="Carkaci D."/>
            <person name="Dargis R."/>
            <person name="Nielsen X.C."/>
            <person name="Skovgaard O."/>
            <person name="Fuursted K."/>
            <person name="Christensen J.J."/>
        </authorList>
    </citation>
    <scope>NUCLEOTIDE SEQUENCE [LARGE SCALE GENOMIC DNA]</scope>
    <source>
        <strain evidence="7 8">CCUG42038B</strain>
    </source>
</reference>
<dbReference type="GO" id="GO:0010043">
    <property type="term" value="P:response to zinc ion"/>
    <property type="evidence" value="ECO:0007669"/>
    <property type="project" value="TreeGrafter"/>
</dbReference>
<comment type="similarity">
    <text evidence="2 6">Belongs to the ABC-3 integral membrane protein family.</text>
</comment>
<dbReference type="AlphaFoldDB" id="A0A0X8FMT6"/>
<dbReference type="Gene3D" id="1.10.3470.10">
    <property type="entry name" value="ABC transporter involved in vitamin B12 uptake, BtuC"/>
    <property type="match status" value="1"/>
</dbReference>
<evidence type="ECO:0000256" key="3">
    <source>
        <dbReference type="ARBA" id="ARBA00022692"/>
    </source>
</evidence>
<sequence>MAMLQYEFMQRALIASAAIAVFSPVLGLFLILRRQSLMADTLSHISLAGVACGYLLGIDPTIATIVFVGLAALLLEYLRQVYANYSDISVAILMSGGMAVALLLLSRVESAASIDAYLFGSIVTISWFQVILLVILALLLITAYIIFRKPFYVLTFDEDTAHTAGLPTRLMSTLFSIVTGVAISVVMPIAGSLLVSAIMIMPTAIAMRSLKSFNTVILAAIAIGLVGMVGGLVTSYYFDTPPGATITCVFLSIFILQTILLRIKGR</sequence>
<keyword evidence="3 6" id="KW-0812">Transmembrane</keyword>
<dbReference type="GO" id="GO:0055085">
    <property type="term" value="P:transmembrane transport"/>
    <property type="evidence" value="ECO:0007669"/>
    <property type="project" value="InterPro"/>
</dbReference>
<dbReference type="RefSeq" id="WP_067979537.1">
    <property type="nucleotide sequence ID" value="NZ_CP014163.1"/>
</dbReference>
<comment type="subcellular location">
    <subcellularLocation>
        <location evidence="6">Cell membrane</location>
        <topology evidence="6">Multi-pass membrane protein</topology>
    </subcellularLocation>
    <subcellularLocation>
        <location evidence="1">Membrane</location>
        <topology evidence="1">Multi-pass membrane protein</topology>
    </subcellularLocation>
</comment>
<evidence type="ECO:0000313" key="7">
    <source>
        <dbReference type="EMBL" id="AMB99547.1"/>
    </source>
</evidence>
<dbReference type="Pfam" id="PF00950">
    <property type="entry name" value="ABC-3"/>
    <property type="match status" value="1"/>
</dbReference>
<dbReference type="EMBL" id="CP014163">
    <property type="protein sequence ID" value="AMB99547.1"/>
    <property type="molecule type" value="Genomic_DNA"/>
</dbReference>
<dbReference type="PANTHER" id="PTHR30477:SF0">
    <property type="entry name" value="METAL TRANSPORT SYSTEM MEMBRANE PROTEIN TM_0125-RELATED"/>
    <property type="match status" value="1"/>
</dbReference>
<dbReference type="Proteomes" id="UP000062260">
    <property type="component" value="Chromosome"/>
</dbReference>
<dbReference type="KEGG" id="auh:AWM75_05835"/>
<dbReference type="InterPro" id="IPR001626">
    <property type="entry name" value="ABC_TroCD"/>
</dbReference>
<dbReference type="SUPFAM" id="SSF81345">
    <property type="entry name" value="ABC transporter involved in vitamin B12 uptake, BtuC"/>
    <property type="match status" value="1"/>
</dbReference>
<protein>
    <submittedName>
        <fullName evidence="7">Zinc ABC transporter permease</fullName>
    </submittedName>
</protein>
<accession>A0A0X8FMT6</accession>
<proteinExistence type="inferred from homology"/>
<keyword evidence="5" id="KW-0472">Membrane</keyword>
<evidence type="ECO:0000256" key="6">
    <source>
        <dbReference type="RuleBase" id="RU003943"/>
    </source>
</evidence>
<keyword evidence="6" id="KW-0813">Transport</keyword>
<evidence type="ECO:0000256" key="2">
    <source>
        <dbReference type="ARBA" id="ARBA00008034"/>
    </source>
</evidence>
<dbReference type="CDD" id="cd06550">
    <property type="entry name" value="TM_ABC_iron-siderophores_like"/>
    <property type="match status" value="1"/>
</dbReference>
<evidence type="ECO:0000256" key="5">
    <source>
        <dbReference type="ARBA" id="ARBA00023136"/>
    </source>
</evidence>
<organism evidence="7 8">
    <name type="scientific">Aerococcus urinaehominis</name>
    <dbReference type="NCBI Taxonomy" id="128944"/>
    <lineage>
        <taxon>Bacteria</taxon>
        <taxon>Bacillati</taxon>
        <taxon>Bacillota</taxon>
        <taxon>Bacilli</taxon>
        <taxon>Lactobacillales</taxon>
        <taxon>Aerococcaceae</taxon>
        <taxon>Aerococcus</taxon>
    </lineage>
</organism>
<keyword evidence="4" id="KW-1133">Transmembrane helix</keyword>
<dbReference type="GO" id="GO:0043190">
    <property type="term" value="C:ATP-binding cassette (ABC) transporter complex"/>
    <property type="evidence" value="ECO:0007669"/>
    <property type="project" value="InterPro"/>
</dbReference>
<evidence type="ECO:0000313" key="8">
    <source>
        <dbReference type="Proteomes" id="UP000062260"/>
    </source>
</evidence>
<dbReference type="FunFam" id="1.10.3470.10:FF:000008">
    <property type="entry name" value="Zinc ABC transporter, permease protein"/>
    <property type="match status" value="1"/>
</dbReference>
<gene>
    <name evidence="7" type="ORF">AWM75_05835</name>
</gene>